<evidence type="ECO:0000256" key="1">
    <source>
        <dbReference type="ARBA" id="ARBA00006850"/>
    </source>
</evidence>
<dbReference type="SUPFAM" id="SSF50182">
    <property type="entry name" value="Sm-like ribonucleoproteins"/>
    <property type="match status" value="1"/>
</dbReference>
<proteinExistence type="inferred from homology"/>
<comment type="similarity">
    <text evidence="1">Belongs to the snRNP Sm proteins family.</text>
</comment>
<dbReference type="AlphaFoldDB" id="A0A023B962"/>
<organism evidence="6 7">
    <name type="scientific">Gregarina niphandrodes</name>
    <name type="common">Septate eugregarine</name>
    <dbReference type="NCBI Taxonomy" id="110365"/>
    <lineage>
        <taxon>Eukaryota</taxon>
        <taxon>Sar</taxon>
        <taxon>Alveolata</taxon>
        <taxon>Apicomplexa</taxon>
        <taxon>Conoidasida</taxon>
        <taxon>Gregarinasina</taxon>
        <taxon>Eugregarinorida</taxon>
        <taxon>Gregarinidae</taxon>
        <taxon>Gregarina</taxon>
    </lineage>
</organism>
<dbReference type="InterPro" id="IPR010920">
    <property type="entry name" value="LSM_dom_sf"/>
</dbReference>
<gene>
    <name evidence="6" type="ORF">GNI_052580</name>
</gene>
<evidence type="ECO:0000256" key="3">
    <source>
        <dbReference type="ARBA" id="ARBA00022884"/>
    </source>
</evidence>
<dbReference type="Gene3D" id="2.30.30.100">
    <property type="match status" value="1"/>
</dbReference>
<dbReference type="VEuPathDB" id="CryptoDB:GNI_052580"/>
<sequence>MLLAQYVATSITIVTTDGRIFQGVILGFDQTSNIILEKCHEKILKEDSTDSISLGTTVIRGDNV</sequence>
<evidence type="ECO:0000313" key="7">
    <source>
        <dbReference type="Proteomes" id="UP000019763"/>
    </source>
</evidence>
<dbReference type="GO" id="GO:0000398">
    <property type="term" value="P:mRNA splicing, via spliceosome"/>
    <property type="evidence" value="ECO:0007669"/>
    <property type="project" value="TreeGrafter"/>
</dbReference>
<dbReference type="GO" id="GO:0046540">
    <property type="term" value="C:U4/U6 x U5 tri-snRNP complex"/>
    <property type="evidence" value="ECO:0007669"/>
    <property type="project" value="TreeGrafter"/>
</dbReference>
<evidence type="ECO:0000313" key="6">
    <source>
        <dbReference type="EMBL" id="EZG71578.1"/>
    </source>
</evidence>
<reference evidence="6" key="1">
    <citation type="submission" date="2013-12" db="EMBL/GenBank/DDBJ databases">
        <authorList>
            <person name="Omoto C.K."/>
            <person name="Sibley D."/>
            <person name="Venepally P."/>
            <person name="Hadjithomas M."/>
            <person name="Karamycheva S."/>
            <person name="Brunk B."/>
            <person name="Roos D."/>
            <person name="Caler E."/>
            <person name="Lorenzi H."/>
        </authorList>
    </citation>
    <scope>NUCLEOTIDE SEQUENCE</scope>
</reference>
<dbReference type="PANTHER" id="PTHR15588:SF9">
    <property type="entry name" value="U6 SNRNA-ASSOCIATED SM-LIKE PROTEIN LSM8"/>
    <property type="match status" value="1"/>
</dbReference>
<dbReference type="PANTHER" id="PTHR15588">
    <property type="entry name" value="LSM1"/>
    <property type="match status" value="1"/>
</dbReference>
<dbReference type="Pfam" id="PF01423">
    <property type="entry name" value="LSM"/>
    <property type="match status" value="1"/>
</dbReference>
<dbReference type="SMART" id="SM00651">
    <property type="entry name" value="Sm"/>
    <property type="match status" value="1"/>
</dbReference>
<feature type="domain" description="Sm" evidence="5">
    <location>
        <begin position="1"/>
        <end position="64"/>
    </location>
</feature>
<evidence type="ECO:0000256" key="4">
    <source>
        <dbReference type="ARBA" id="ARBA00023274"/>
    </source>
</evidence>
<dbReference type="InterPro" id="IPR044642">
    <property type="entry name" value="PTHR15588"/>
</dbReference>
<dbReference type="OrthoDB" id="10263346at2759"/>
<dbReference type="GO" id="GO:0003729">
    <property type="term" value="F:mRNA binding"/>
    <property type="evidence" value="ECO:0007669"/>
    <property type="project" value="TreeGrafter"/>
</dbReference>
<dbReference type="EMBL" id="AFNH02000401">
    <property type="protein sequence ID" value="EZG71578.1"/>
    <property type="molecule type" value="Genomic_DNA"/>
</dbReference>
<dbReference type="PROSITE" id="PS52002">
    <property type="entry name" value="SM"/>
    <property type="match status" value="1"/>
</dbReference>
<accession>A0A023B962</accession>
<evidence type="ECO:0000259" key="5">
    <source>
        <dbReference type="PROSITE" id="PS52002"/>
    </source>
</evidence>
<keyword evidence="7" id="KW-1185">Reference proteome</keyword>
<dbReference type="GO" id="GO:0005688">
    <property type="term" value="C:U6 snRNP"/>
    <property type="evidence" value="ECO:0007669"/>
    <property type="project" value="TreeGrafter"/>
</dbReference>
<name>A0A023B962_GRENI</name>
<dbReference type="RefSeq" id="XP_011129823.1">
    <property type="nucleotide sequence ID" value="XM_011131521.1"/>
</dbReference>
<dbReference type="InterPro" id="IPR001163">
    <property type="entry name" value="Sm_dom_euk/arc"/>
</dbReference>
<evidence type="ECO:0000256" key="2">
    <source>
        <dbReference type="ARBA" id="ARBA00022664"/>
    </source>
</evidence>
<protein>
    <submittedName>
        <fullName evidence="6">U6 snRNA-associated Sm-like protein LSm8</fullName>
    </submittedName>
</protein>
<dbReference type="eggNOG" id="KOG1784">
    <property type="taxonomic scope" value="Eukaryota"/>
</dbReference>
<dbReference type="GO" id="GO:0071011">
    <property type="term" value="C:precatalytic spliceosome"/>
    <property type="evidence" value="ECO:0007669"/>
    <property type="project" value="TreeGrafter"/>
</dbReference>
<dbReference type="InterPro" id="IPR047575">
    <property type="entry name" value="Sm"/>
</dbReference>
<comment type="caution">
    <text evidence="6">The sequence shown here is derived from an EMBL/GenBank/DDBJ whole genome shotgun (WGS) entry which is preliminary data.</text>
</comment>
<keyword evidence="4" id="KW-0687">Ribonucleoprotein</keyword>
<dbReference type="Proteomes" id="UP000019763">
    <property type="component" value="Unassembled WGS sequence"/>
</dbReference>
<dbReference type="GeneID" id="22911945"/>
<keyword evidence="3" id="KW-0694">RNA-binding</keyword>
<keyword evidence="2" id="KW-0507">mRNA processing</keyword>